<evidence type="ECO:0000313" key="1">
    <source>
        <dbReference type="EMBL" id="BAV34443.1"/>
    </source>
</evidence>
<dbReference type="InParanoid" id="A0A1B4XI09"/>
<keyword evidence="2" id="KW-1185">Reference proteome</keyword>
<gene>
    <name evidence="1" type="ORF">SCL_2154</name>
</gene>
<dbReference type="OrthoDB" id="2223488at2"/>
<dbReference type="AlphaFoldDB" id="A0A1B4XI09"/>
<evidence type="ECO:0000313" key="2">
    <source>
        <dbReference type="Proteomes" id="UP000243180"/>
    </source>
</evidence>
<sequence>MIRIKRDSGYADRIRAYKVVLDGEVIAEIKNGQKIEFDVAPGKHRLNLKIDWCRSNIVEFEMAGNTIEFECGSNLRGFKLLLSLLYITLLRNQYIWLKRK</sequence>
<name>A0A1B4XI09_9GAMM</name>
<reference evidence="1 2" key="1">
    <citation type="submission" date="2015-05" db="EMBL/GenBank/DDBJ databases">
        <title>Complete genome sequence of a sulfur-oxidizing gammaproteobacterium strain HA5.</title>
        <authorList>
            <person name="Miura A."/>
            <person name="Kojima H."/>
            <person name="Fukui M."/>
        </authorList>
    </citation>
    <scope>NUCLEOTIDE SEQUENCE [LARGE SCALE GENOMIC DNA]</scope>
    <source>
        <strain evidence="1 2">HA5</strain>
    </source>
</reference>
<dbReference type="EMBL" id="AP014879">
    <property type="protein sequence ID" value="BAV34443.1"/>
    <property type="molecule type" value="Genomic_DNA"/>
</dbReference>
<proteinExistence type="predicted"/>
<dbReference type="Proteomes" id="UP000243180">
    <property type="component" value="Chromosome"/>
</dbReference>
<protein>
    <recommendedName>
        <fullName evidence="3">PEGA domain-containing protein</fullName>
    </recommendedName>
</protein>
<organism evidence="1 2">
    <name type="scientific">Sulfuricaulis limicola</name>
    <dbReference type="NCBI Taxonomy" id="1620215"/>
    <lineage>
        <taxon>Bacteria</taxon>
        <taxon>Pseudomonadati</taxon>
        <taxon>Pseudomonadota</taxon>
        <taxon>Gammaproteobacteria</taxon>
        <taxon>Acidiferrobacterales</taxon>
        <taxon>Acidiferrobacteraceae</taxon>
        <taxon>Sulfuricaulis</taxon>
    </lineage>
</organism>
<dbReference type="KEGG" id="slim:SCL_2154"/>
<evidence type="ECO:0008006" key="3">
    <source>
        <dbReference type="Google" id="ProtNLM"/>
    </source>
</evidence>
<dbReference type="RefSeq" id="WP_096361184.1">
    <property type="nucleotide sequence ID" value="NZ_AP014879.1"/>
</dbReference>
<accession>A0A1B4XI09</accession>